<evidence type="ECO:0000256" key="2">
    <source>
        <dbReference type="ARBA" id="ARBA00022694"/>
    </source>
</evidence>
<evidence type="ECO:0000256" key="1">
    <source>
        <dbReference type="ARBA" id="ARBA00002663"/>
    </source>
</evidence>
<evidence type="ECO:0000256" key="4">
    <source>
        <dbReference type="ARBA" id="ARBA00022759"/>
    </source>
</evidence>
<gene>
    <name evidence="7" type="ORF">B2A_11582</name>
</gene>
<comment type="caution">
    <text evidence="7">The sequence shown here is derived from an EMBL/GenBank/DDBJ whole genome shotgun (WGS) entry which is preliminary data.</text>
</comment>
<evidence type="ECO:0000256" key="5">
    <source>
        <dbReference type="ARBA" id="ARBA00022801"/>
    </source>
</evidence>
<sequence>WDPRTQAEAPQGPLAVDACTGAVNSRYRLRHSAEFQRVRSARRGVVDPLLRLQVRPNEFGHPRLGISVSRRLGGAVQRNLIRRRLRAAAAGEVSSLGAFDLVLIPSPAAASSSFQELSATVTRAFQRAGVRVG</sequence>
<dbReference type="HAMAP" id="MF_00227">
    <property type="entry name" value="RNase_P"/>
    <property type="match status" value="1"/>
</dbReference>
<evidence type="ECO:0000313" key="7">
    <source>
        <dbReference type="EMBL" id="EQD38167.1"/>
    </source>
</evidence>
<dbReference type="PROSITE" id="PS00648">
    <property type="entry name" value="RIBONUCLEASE_P"/>
    <property type="match status" value="1"/>
</dbReference>
<dbReference type="Gene3D" id="3.30.230.10">
    <property type="match status" value="1"/>
</dbReference>
<keyword evidence="6" id="KW-0694">RNA-binding</keyword>
<name>T0Z1S8_9ZZZZ</name>
<reference evidence="7" key="1">
    <citation type="submission" date="2013-08" db="EMBL/GenBank/DDBJ databases">
        <authorList>
            <person name="Mendez C."/>
            <person name="Richter M."/>
            <person name="Ferrer M."/>
            <person name="Sanchez J."/>
        </authorList>
    </citation>
    <scope>NUCLEOTIDE SEQUENCE</scope>
</reference>
<organism evidence="7">
    <name type="scientific">mine drainage metagenome</name>
    <dbReference type="NCBI Taxonomy" id="410659"/>
    <lineage>
        <taxon>unclassified sequences</taxon>
        <taxon>metagenomes</taxon>
        <taxon>ecological metagenomes</taxon>
    </lineage>
</organism>
<dbReference type="GO" id="GO:0000049">
    <property type="term" value="F:tRNA binding"/>
    <property type="evidence" value="ECO:0007669"/>
    <property type="project" value="InterPro"/>
</dbReference>
<keyword evidence="2" id="KW-0819">tRNA processing</keyword>
<dbReference type="InterPro" id="IPR020568">
    <property type="entry name" value="Ribosomal_Su5_D2-typ_SF"/>
</dbReference>
<comment type="function">
    <text evidence="1">RNaseP catalyzes the removal of the 5'-leader sequence from pre-tRNA to produce the mature 5'-terminus. It can also cleave other RNA substrates such as 4.5S RNA. The protein component plays an auxiliary but essential role in vivo by binding to the 5'-leader sequence and broadening the substrate specificity of the ribozyme.</text>
</comment>
<dbReference type="EMBL" id="AUZZ01008363">
    <property type="protein sequence ID" value="EQD38167.1"/>
    <property type="molecule type" value="Genomic_DNA"/>
</dbReference>
<dbReference type="Pfam" id="PF00825">
    <property type="entry name" value="Ribonuclease_P"/>
    <property type="match status" value="1"/>
</dbReference>
<dbReference type="GO" id="GO:0004526">
    <property type="term" value="F:ribonuclease P activity"/>
    <property type="evidence" value="ECO:0007669"/>
    <property type="project" value="UniProtKB-EC"/>
</dbReference>
<dbReference type="GO" id="GO:0042781">
    <property type="term" value="F:3'-tRNA processing endoribonuclease activity"/>
    <property type="evidence" value="ECO:0007669"/>
    <property type="project" value="TreeGrafter"/>
</dbReference>
<keyword evidence="3" id="KW-0540">Nuclease</keyword>
<dbReference type="InterPro" id="IPR014721">
    <property type="entry name" value="Ribsml_uS5_D2-typ_fold_subgr"/>
</dbReference>
<dbReference type="InterPro" id="IPR020539">
    <property type="entry name" value="RNase_P_CS"/>
</dbReference>
<protein>
    <submittedName>
        <fullName evidence="7">Riibonuclease P</fullName>
        <ecNumber evidence="7">3.1.26.5</ecNumber>
    </submittedName>
</protein>
<accession>T0Z1S8</accession>
<dbReference type="NCBIfam" id="TIGR00188">
    <property type="entry name" value="rnpA"/>
    <property type="match status" value="1"/>
</dbReference>
<dbReference type="InterPro" id="IPR000100">
    <property type="entry name" value="RNase_P"/>
</dbReference>
<proteinExistence type="inferred from homology"/>
<evidence type="ECO:0000256" key="3">
    <source>
        <dbReference type="ARBA" id="ARBA00022722"/>
    </source>
</evidence>
<dbReference type="PANTHER" id="PTHR33992:SF1">
    <property type="entry name" value="RIBONUCLEASE P PROTEIN COMPONENT"/>
    <property type="match status" value="1"/>
</dbReference>
<feature type="non-terminal residue" evidence="7">
    <location>
        <position position="1"/>
    </location>
</feature>
<dbReference type="GO" id="GO:0030677">
    <property type="term" value="C:ribonuclease P complex"/>
    <property type="evidence" value="ECO:0007669"/>
    <property type="project" value="TreeGrafter"/>
</dbReference>
<dbReference type="AlphaFoldDB" id="T0Z1S8"/>
<reference evidence="7" key="2">
    <citation type="journal article" date="2014" name="ISME J.">
        <title>Microbial stratification in low pH oxic and suboxic macroscopic growths along an acid mine drainage.</title>
        <authorList>
            <person name="Mendez-Garcia C."/>
            <person name="Mesa V."/>
            <person name="Sprenger R.R."/>
            <person name="Richter M."/>
            <person name="Diez M.S."/>
            <person name="Solano J."/>
            <person name="Bargiela R."/>
            <person name="Golyshina O.V."/>
            <person name="Manteca A."/>
            <person name="Ramos J.L."/>
            <person name="Gallego J.R."/>
            <person name="Llorente I."/>
            <person name="Martins Dos Santos V.A."/>
            <person name="Jensen O.N."/>
            <person name="Pelaez A.I."/>
            <person name="Sanchez J."/>
            <person name="Ferrer M."/>
        </authorList>
    </citation>
    <scope>NUCLEOTIDE SEQUENCE</scope>
</reference>
<dbReference type="SUPFAM" id="SSF54211">
    <property type="entry name" value="Ribosomal protein S5 domain 2-like"/>
    <property type="match status" value="1"/>
</dbReference>
<dbReference type="PANTHER" id="PTHR33992">
    <property type="entry name" value="RIBONUCLEASE P PROTEIN COMPONENT"/>
    <property type="match status" value="1"/>
</dbReference>
<evidence type="ECO:0000256" key="6">
    <source>
        <dbReference type="ARBA" id="ARBA00022884"/>
    </source>
</evidence>
<keyword evidence="4" id="KW-0255">Endonuclease</keyword>
<keyword evidence="5 7" id="KW-0378">Hydrolase</keyword>
<dbReference type="EC" id="3.1.26.5" evidence="7"/>